<accession>A0A382PCM9</accession>
<dbReference type="AlphaFoldDB" id="A0A382PCM9"/>
<name>A0A382PCM9_9ZZZZ</name>
<sequence>KMIAYLSGAMENAPHEGQEWRGEMTEWLQYNLNHQVIDPTLMSRATAIKENAQEYKLWKSAHPEKYKSFIRKIIHLDIDAVISKVDYIICLWDEYVIKGGGTHAEVTFGYWYHKPVFLINKLEKVALSSWIEACSDSVFDDFKSLQIYLLNLYKSNQN</sequence>
<evidence type="ECO:0000313" key="1">
    <source>
        <dbReference type="EMBL" id="SVC71143.1"/>
    </source>
</evidence>
<organism evidence="1">
    <name type="scientific">marine metagenome</name>
    <dbReference type="NCBI Taxonomy" id="408172"/>
    <lineage>
        <taxon>unclassified sequences</taxon>
        <taxon>metagenomes</taxon>
        <taxon>ecological metagenomes</taxon>
    </lineage>
</organism>
<feature type="non-terminal residue" evidence="1">
    <location>
        <position position="1"/>
    </location>
</feature>
<reference evidence="1" key="1">
    <citation type="submission" date="2018-05" db="EMBL/GenBank/DDBJ databases">
        <authorList>
            <person name="Lanie J.A."/>
            <person name="Ng W.-L."/>
            <person name="Kazmierczak K.M."/>
            <person name="Andrzejewski T.M."/>
            <person name="Davidsen T.M."/>
            <person name="Wayne K.J."/>
            <person name="Tettelin H."/>
            <person name="Glass J.I."/>
            <person name="Rusch D."/>
            <person name="Podicherti R."/>
            <person name="Tsui H.-C.T."/>
            <person name="Winkler M.E."/>
        </authorList>
    </citation>
    <scope>NUCLEOTIDE SEQUENCE</scope>
</reference>
<gene>
    <name evidence="1" type="ORF">METZ01_LOCUS323997</name>
</gene>
<dbReference type="EMBL" id="UINC01106461">
    <property type="protein sequence ID" value="SVC71143.1"/>
    <property type="molecule type" value="Genomic_DNA"/>
</dbReference>
<protein>
    <submittedName>
        <fullName evidence="1">Uncharacterized protein</fullName>
    </submittedName>
</protein>
<proteinExistence type="predicted"/>